<dbReference type="InterPro" id="IPR008979">
    <property type="entry name" value="Galactose-bd-like_sf"/>
</dbReference>
<evidence type="ECO:0000256" key="1">
    <source>
        <dbReference type="ARBA" id="ARBA00007401"/>
    </source>
</evidence>
<dbReference type="Gene3D" id="2.60.40.10">
    <property type="entry name" value="Immunoglobulins"/>
    <property type="match status" value="3"/>
</dbReference>
<dbReference type="Gene3D" id="2.60.120.260">
    <property type="entry name" value="Galactose-binding domain-like"/>
    <property type="match status" value="1"/>
</dbReference>
<dbReference type="GO" id="GO:0004553">
    <property type="term" value="F:hydrolase activity, hydrolyzing O-glycosyl compounds"/>
    <property type="evidence" value="ECO:0007669"/>
    <property type="project" value="InterPro"/>
</dbReference>
<dbReference type="NCBIfam" id="NF041462">
    <property type="entry name" value="GalA"/>
    <property type="match status" value="1"/>
</dbReference>
<dbReference type="InterPro" id="IPR013783">
    <property type="entry name" value="Ig-like_fold"/>
</dbReference>
<reference evidence="9 10" key="1">
    <citation type="submission" date="2019-07" db="EMBL/GenBank/DDBJ databases">
        <title>Genomic Encyclopedia of Archaeal and Bacterial Type Strains, Phase II (KMG-II): from individual species to whole genera.</title>
        <authorList>
            <person name="Goeker M."/>
        </authorList>
    </citation>
    <scope>NUCLEOTIDE SEQUENCE [LARGE SCALE GENOMIC DNA]</scope>
    <source>
        <strain evidence="9 10">ATCC BAA-1854</strain>
    </source>
</reference>
<sequence length="954" mass="106635">MRSSSVISSESYPAYNKKKVFKLLRLRFAFLIIVAIFFAQDSDAQRLSFDKGWSFHLGDVPFPVITGHGMSYANAKAGRAWGAAAPEFDDSDWRVLNLPHDWAVDQPFDSTANLSQGYKQRGIGWYRRSFKIDNADHGKYLELQFDGISTFCTIWVNGTLVHRNWCGYTSSYIDITPFAKYGEEINTIAVRVDAIAQEGWWYEGAGMYRHAWLVKRSPVHIVTDGVYAQPVKSNGLWGVPVEVTIENSGKKESSIEVESTLIDPKGKEIVQSRVNAQAASLDKTVASLSLPIANPQLWTLDKPTLYKVRTILKQSGAGIDTLITSCGFRTIRFTADSGFYLNDKRVKLKGTCNHQDHAGIGVAVPNSIWDFRLKKLKEMGVNAYRCSHNPPAAEFLEACDRIGILVMDENRNFNTSPEYMRQMEWMVRRDRNHPSIILWSVFNEEPMAGSENGYEMVRRMNAVVKKLDTTRYVTAAASGGLFAPVNVSQAVDIVGFNYQVENYDRFHKENPTMKMISSEDESALDTRGEYTSDLKKHFLADYDSQTSDWGTTHRVGWKAIAERPFIAGCFVWTGFDYRGEPQPFNWPTASSSFGIMDMCGFPKTAFYIHQAQWVDDRPILHLVPHWTWPVDSIGKKIKIMAMTNADKVKLILNGKEIGEQVVDKYEMNTWEIPYTPGRLEAISYKNGKEVAHFVTETAGKPVKLQLIPDRQTIKGEGWDAVPVTVRVLDAKGLPVENANLPVTFEVQGPGVIIGLGNGNANSHEPDKGNQRSLYNGLAQVILQSAEGGEGKLMLIAKSEGLVNDTVSITVLRAPQIPFVPIQKQLQTLNNWRLSPFFSSRPDPNQKVTDFDQNSWAPVKPGTLQQFVGGSFAIYRTTFRPFKAQSINGGTVILKDVTGSAEVYLDEKLVKVKTSKTKADIEVKFVPGNTEHQLNILIKSSPDSKAGLAGTVIID</sequence>
<keyword evidence="3" id="KW-0326">Glycosidase</keyword>
<feature type="domain" description="Glycoside hydrolase family 2 immunoglobulin-like beta-sandwich" evidence="4">
    <location>
        <begin position="225"/>
        <end position="329"/>
    </location>
</feature>
<feature type="domain" description="Beta-mannosidase-like galactose-binding" evidence="8">
    <location>
        <begin position="107"/>
        <end position="196"/>
    </location>
</feature>
<dbReference type="InterPro" id="IPR048230">
    <property type="entry name" value="GalA-like"/>
</dbReference>
<proteinExistence type="inferred from homology"/>
<evidence type="ECO:0000259" key="6">
    <source>
        <dbReference type="Pfam" id="PF16355"/>
    </source>
</evidence>
<evidence type="ECO:0000313" key="10">
    <source>
        <dbReference type="Proteomes" id="UP000317010"/>
    </source>
</evidence>
<dbReference type="InterPro" id="IPR040605">
    <property type="entry name" value="Glyco_hydro2_dom5"/>
</dbReference>
<dbReference type="InterPro" id="IPR032311">
    <property type="entry name" value="DUF4982"/>
</dbReference>
<dbReference type="Pfam" id="PF16355">
    <property type="entry name" value="DUF4982"/>
    <property type="match status" value="1"/>
</dbReference>
<dbReference type="EMBL" id="VLLI01000018">
    <property type="protein sequence ID" value="TWI94807.1"/>
    <property type="molecule type" value="Genomic_DNA"/>
</dbReference>
<dbReference type="Pfam" id="PF02836">
    <property type="entry name" value="Glyco_hydro_2_C"/>
    <property type="match status" value="1"/>
</dbReference>
<dbReference type="SUPFAM" id="SSF49303">
    <property type="entry name" value="beta-Galactosidase/glucuronidase domain"/>
    <property type="match status" value="1"/>
</dbReference>
<dbReference type="InterPro" id="IPR017853">
    <property type="entry name" value="GH"/>
</dbReference>
<evidence type="ECO:0000259" key="7">
    <source>
        <dbReference type="Pfam" id="PF18565"/>
    </source>
</evidence>
<feature type="domain" description="Glycoside hydrolase family 2" evidence="7">
    <location>
        <begin position="704"/>
        <end position="806"/>
    </location>
</feature>
<dbReference type="AlphaFoldDB" id="A0A562TMM5"/>
<protein>
    <submittedName>
        <fullName evidence="9">Beta-galactosidase</fullName>
    </submittedName>
</protein>
<dbReference type="InterPro" id="IPR051913">
    <property type="entry name" value="GH2_Domain-Containing"/>
</dbReference>
<dbReference type="InterPro" id="IPR036156">
    <property type="entry name" value="Beta-gal/glucu_dom_sf"/>
</dbReference>
<dbReference type="Proteomes" id="UP000317010">
    <property type="component" value="Unassembled WGS sequence"/>
</dbReference>
<dbReference type="Pfam" id="PF22666">
    <property type="entry name" value="Glyco_hydro_2_N2"/>
    <property type="match status" value="1"/>
</dbReference>
<dbReference type="InterPro" id="IPR006102">
    <property type="entry name" value="Ig-like_GH2"/>
</dbReference>
<comment type="similarity">
    <text evidence="1">Belongs to the glycosyl hydrolase 2 family.</text>
</comment>
<accession>A0A562TMM5</accession>
<feature type="domain" description="Glycoside hydrolase family 2 catalytic" evidence="5">
    <location>
        <begin position="336"/>
        <end position="572"/>
    </location>
</feature>
<organism evidence="9 10">
    <name type="scientific">Mucilaginibacter frigoritolerans</name>
    <dbReference type="NCBI Taxonomy" id="652788"/>
    <lineage>
        <taxon>Bacteria</taxon>
        <taxon>Pseudomonadati</taxon>
        <taxon>Bacteroidota</taxon>
        <taxon>Sphingobacteriia</taxon>
        <taxon>Sphingobacteriales</taxon>
        <taxon>Sphingobacteriaceae</taxon>
        <taxon>Mucilaginibacter</taxon>
    </lineage>
</organism>
<dbReference type="PROSITE" id="PS00608">
    <property type="entry name" value="GLYCOSYL_HYDROL_F2_2"/>
    <property type="match status" value="1"/>
</dbReference>
<dbReference type="Gene3D" id="3.20.20.80">
    <property type="entry name" value="Glycosidases"/>
    <property type="match status" value="1"/>
</dbReference>
<dbReference type="Pfam" id="PF00703">
    <property type="entry name" value="Glyco_hydro_2"/>
    <property type="match status" value="1"/>
</dbReference>
<dbReference type="RefSeq" id="WP_144916362.1">
    <property type="nucleotide sequence ID" value="NZ_VLLI01000018.1"/>
</dbReference>
<dbReference type="InterPro" id="IPR006101">
    <property type="entry name" value="Glyco_hydro_2"/>
</dbReference>
<keyword evidence="10" id="KW-1185">Reference proteome</keyword>
<dbReference type="InterPro" id="IPR023232">
    <property type="entry name" value="Glyco_hydro_2_AS"/>
</dbReference>
<gene>
    <name evidence="9" type="ORF">JN11_04588</name>
</gene>
<evidence type="ECO:0000256" key="3">
    <source>
        <dbReference type="ARBA" id="ARBA00023295"/>
    </source>
</evidence>
<dbReference type="OrthoDB" id="9801077at2"/>
<name>A0A562TMM5_9SPHI</name>
<evidence type="ECO:0000313" key="9">
    <source>
        <dbReference type="EMBL" id="TWI94807.1"/>
    </source>
</evidence>
<dbReference type="Pfam" id="PF18565">
    <property type="entry name" value="Glyco_hydro2_C5"/>
    <property type="match status" value="1"/>
</dbReference>
<comment type="caution">
    <text evidence="9">The sequence shown here is derived from an EMBL/GenBank/DDBJ whole genome shotgun (WGS) entry which is preliminary data.</text>
</comment>
<dbReference type="SUPFAM" id="SSF51445">
    <property type="entry name" value="(Trans)glycosidases"/>
    <property type="match status" value="1"/>
</dbReference>
<dbReference type="GO" id="GO:0005975">
    <property type="term" value="P:carbohydrate metabolic process"/>
    <property type="evidence" value="ECO:0007669"/>
    <property type="project" value="InterPro"/>
</dbReference>
<evidence type="ECO:0000259" key="4">
    <source>
        <dbReference type="Pfam" id="PF00703"/>
    </source>
</evidence>
<evidence type="ECO:0000256" key="2">
    <source>
        <dbReference type="ARBA" id="ARBA00022801"/>
    </source>
</evidence>
<dbReference type="InterPro" id="IPR054593">
    <property type="entry name" value="Beta-mannosidase-like_N2"/>
</dbReference>
<feature type="domain" description="DUF4982" evidence="6">
    <location>
        <begin position="634"/>
        <end position="691"/>
    </location>
</feature>
<evidence type="ECO:0000259" key="8">
    <source>
        <dbReference type="Pfam" id="PF22666"/>
    </source>
</evidence>
<keyword evidence="2" id="KW-0378">Hydrolase</keyword>
<dbReference type="InterPro" id="IPR006103">
    <property type="entry name" value="Glyco_hydro_2_cat"/>
</dbReference>
<dbReference type="PRINTS" id="PR00132">
    <property type="entry name" value="GLHYDRLASE2"/>
</dbReference>
<dbReference type="PANTHER" id="PTHR42732">
    <property type="entry name" value="BETA-GALACTOSIDASE"/>
    <property type="match status" value="1"/>
</dbReference>
<dbReference type="SUPFAM" id="SSF49785">
    <property type="entry name" value="Galactose-binding domain-like"/>
    <property type="match status" value="1"/>
</dbReference>
<evidence type="ECO:0000259" key="5">
    <source>
        <dbReference type="Pfam" id="PF02836"/>
    </source>
</evidence>
<dbReference type="PANTHER" id="PTHR42732:SF1">
    <property type="entry name" value="BETA-MANNOSIDASE"/>
    <property type="match status" value="1"/>
</dbReference>